<feature type="binding site" description="axial binding residue" evidence="13">
    <location>
        <position position="443"/>
    </location>
    <ligand>
        <name>heme</name>
        <dbReference type="ChEBI" id="CHEBI:30413"/>
    </ligand>
    <ligandPart>
        <name>Fe</name>
        <dbReference type="ChEBI" id="CHEBI:18248"/>
    </ligandPart>
</feature>
<evidence type="ECO:0000256" key="11">
    <source>
        <dbReference type="ARBA" id="ARBA00023033"/>
    </source>
</evidence>
<keyword evidence="9 14" id="KW-0560">Oxidoreductase</keyword>
<evidence type="ECO:0000313" key="18">
    <source>
        <dbReference type="Proteomes" id="UP001497497"/>
    </source>
</evidence>
<dbReference type="SUPFAM" id="SSF48264">
    <property type="entry name" value="Cytochrome P450"/>
    <property type="match status" value="1"/>
</dbReference>
<dbReference type="GO" id="GO:0042446">
    <property type="term" value="P:hormone biosynthetic process"/>
    <property type="evidence" value="ECO:0007669"/>
    <property type="project" value="TreeGrafter"/>
</dbReference>
<keyword evidence="11 14" id="KW-0503">Monooxygenase</keyword>
<evidence type="ECO:0000313" key="16">
    <source>
        <dbReference type="EMBL" id="CAL1529316.1"/>
    </source>
</evidence>
<evidence type="ECO:0000256" key="5">
    <source>
        <dbReference type="ARBA" id="ARBA00022617"/>
    </source>
</evidence>
<dbReference type="AlphaFoldDB" id="A0A7G7LIE1"/>
<accession>A0A7G7LIE1</accession>
<sequence length="499" mass="56744">MFSDIIPRADTAVLLVITAVLGAVVYRLLTRKKLRLPPSPRTWPLLGNMLDFKDTTLTKKSLEWQEQYGPVVMFYSGLRPWVILGSIESLTEAYVQRGNDFANKPMIPSLDLMSMGGRDIAFAPYGPDLKYRRKICFQAMRHYLTGDQHTRRVHQIVAEAVQAMLQEPGPFNPHAHFSLIIFNILHAACFGSTVAMDDPIYQDYLKVFDSESGKVTGYWEDIFPILTHCPTPAFRKAKRGLEAFVAYIHRHISERRSTFDESKMETLVDNILLTERQLRDEDAGGRPDITDVHFSLIISDTFIGGTDTTRNTMDWIFLTLVADAKVQRRVHDEIHRVVGNGVPGKEHRQGLAYTEAVIQEVMRLYPVVPMGLPHETLCDTQVCGFDVPAKTVVVTNVYAIHRDPRHWEHPDSFIPERFIDKDSGALIARPKSWIPFNIGPRNCVGENLGRQNLLYTVVCLLQKLQFSLSPVGEDVDMVPQDTWFTLVPKPYEVVVKPRD</sequence>
<evidence type="ECO:0000256" key="4">
    <source>
        <dbReference type="ARBA" id="ARBA00010617"/>
    </source>
</evidence>
<keyword evidence="10 13" id="KW-0408">Iron</keyword>
<keyword evidence="17" id="KW-0456">Lyase</keyword>
<comment type="similarity">
    <text evidence="4 14">Belongs to the cytochrome P450 family.</text>
</comment>
<dbReference type="InterPro" id="IPR036396">
    <property type="entry name" value="Cyt_P450_sf"/>
</dbReference>
<dbReference type="PANTHER" id="PTHR24289">
    <property type="entry name" value="STEROID 17-ALPHA-HYDROXYLASE/17,20 LYASE"/>
    <property type="match status" value="1"/>
</dbReference>
<dbReference type="FunFam" id="1.10.630.10:FF:000238">
    <property type="entry name" value="Cytochrome P450 2A6"/>
    <property type="match status" value="1"/>
</dbReference>
<evidence type="ECO:0000256" key="15">
    <source>
        <dbReference type="SAM" id="Phobius"/>
    </source>
</evidence>
<gene>
    <name evidence="16" type="ORF">GSLYS_00003471001</name>
</gene>
<dbReference type="GO" id="GO:0004508">
    <property type="term" value="F:steroid 17-alpha-monooxygenase activity"/>
    <property type="evidence" value="ECO:0007669"/>
    <property type="project" value="TreeGrafter"/>
</dbReference>
<dbReference type="Gene3D" id="1.10.630.10">
    <property type="entry name" value="Cytochrome P450"/>
    <property type="match status" value="1"/>
</dbReference>
<protein>
    <submittedName>
        <fullName evidence="17">17 alpha-hydroxylase/17,20-lyase</fullName>
    </submittedName>
</protein>
<dbReference type="PRINTS" id="PR00463">
    <property type="entry name" value="EP450I"/>
</dbReference>
<reference evidence="17" key="1">
    <citation type="submission" date="2020-06" db="EMBL/GenBank/DDBJ databases">
        <authorList>
            <person name="Fodor I."/>
            <person name="Koene J.M."/>
            <person name="Pirger Z."/>
        </authorList>
    </citation>
    <scope>NUCLEOTIDE SEQUENCE</scope>
</reference>
<comment type="cofactor">
    <cofactor evidence="1 13">
        <name>heme</name>
        <dbReference type="ChEBI" id="CHEBI:30413"/>
    </cofactor>
</comment>
<dbReference type="InterPro" id="IPR017972">
    <property type="entry name" value="Cyt_P450_CS"/>
</dbReference>
<evidence type="ECO:0000256" key="7">
    <source>
        <dbReference type="ARBA" id="ARBA00022824"/>
    </source>
</evidence>
<evidence type="ECO:0000256" key="8">
    <source>
        <dbReference type="ARBA" id="ARBA00022848"/>
    </source>
</evidence>
<dbReference type="EMBL" id="CAXITT010000046">
    <property type="protein sequence ID" value="CAL1529316.1"/>
    <property type="molecule type" value="Genomic_DNA"/>
</dbReference>
<dbReference type="PRINTS" id="PR00385">
    <property type="entry name" value="P450"/>
</dbReference>
<evidence type="ECO:0000256" key="6">
    <source>
        <dbReference type="ARBA" id="ARBA00022723"/>
    </source>
</evidence>
<keyword evidence="12 15" id="KW-0472">Membrane</keyword>
<proteinExistence type="evidence at transcript level"/>
<dbReference type="InterPro" id="IPR002401">
    <property type="entry name" value="Cyt_P450_E_grp-I"/>
</dbReference>
<evidence type="ECO:0000256" key="13">
    <source>
        <dbReference type="PIRSR" id="PIRSR602401-1"/>
    </source>
</evidence>
<keyword evidence="6 13" id="KW-0479">Metal-binding</keyword>
<keyword evidence="5 13" id="KW-0349">Heme</keyword>
<organism evidence="17">
    <name type="scientific">Lymnaea stagnalis</name>
    <name type="common">Great pond snail</name>
    <name type="synonym">Helix stagnalis</name>
    <dbReference type="NCBI Taxonomy" id="6523"/>
    <lineage>
        <taxon>Eukaryota</taxon>
        <taxon>Metazoa</taxon>
        <taxon>Spiralia</taxon>
        <taxon>Lophotrochozoa</taxon>
        <taxon>Mollusca</taxon>
        <taxon>Gastropoda</taxon>
        <taxon>Heterobranchia</taxon>
        <taxon>Euthyneura</taxon>
        <taxon>Panpulmonata</taxon>
        <taxon>Hygrophila</taxon>
        <taxon>Lymnaeoidea</taxon>
        <taxon>Lymnaeidae</taxon>
        <taxon>Lymnaea</taxon>
    </lineage>
</organism>
<dbReference type="PANTHER" id="PTHR24289:SF20">
    <property type="entry name" value="STEROID 17-ALPHA-HYDROXYLASE_17,20 LYASE"/>
    <property type="match status" value="1"/>
</dbReference>
<evidence type="ECO:0000256" key="2">
    <source>
        <dbReference type="ARBA" id="ARBA00004174"/>
    </source>
</evidence>
<evidence type="ECO:0000313" key="17">
    <source>
        <dbReference type="EMBL" id="QNG40044.1"/>
    </source>
</evidence>
<dbReference type="GO" id="GO:0042448">
    <property type="term" value="P:progesterone metabolic process"/>
    <property type="evidence" value="ECO:0007669"/>
    <property type="project" value="TreeGrafter"/>
</dbReference>
<keyword evidence="15" id="KW-0812">Transmembrane</keyword>
<dbReference type="GO" id="GO:0005506">
    <property type="term" value="F:iron ion binding"/>
    <property type="evidence" value="ECO:0007669"/>
    <property type="project" value="InterPro"/>
</dbReference>
<evidence type="ECO:0000256" key="14">
    <source>
        <dbReference type="RuleBase" id="RU000461"/>
    </source>
</evidence>
<keyword evidence="15" id="KW-1133">Transmembrane helix</keyword>
<keyword evidence="7" id="KW-0256">Endoplasmic reticulum</keyword>
<dbReference type="Pfam" id="PF00067">
    <property type="entry name" value="p450"/>
    <property type="match status" value="1"/>
</dbReference>
<dbReference type="GO" id="GO:0016829">
    <property type="term" value="F:lyase activity"/>
    <property type="evidence" value="ECO:0007669"/>
    <property type="project" value="UniProtKB-KW"/>
</dbReference>
<reference evidence="16 18" key="2">
    <citation type="submission" date="2024-04" db="EMBL/GenBank/DDBJ databases">
        <authorList>
            <consortium name="Genoscope - CEA"/>
            <person name="William W."/>
        </authorList>
    </citation>
    <scope>NUCLEOTIDE SEQUENCE [LARGE SCALE GENOMIC DNA]</scope>
</reference>
<dbReference type="PROSITE" id="PS00086">
    <property type="entry name" value="CYTOCHROME_P450"/>
    <property type="match status" value="1"/>
</dbReference>
<evidence type="ECO:0000256" key="3">
    <source>
        <dbReference type="ARBA" id="ARBA00004406"/>
    </source>
</evidence>
<evidence type="ECO:0000256" key="10">
    <source>
        <dbReference type="ARBA" id="ARBA00023004"/>
    </source>
</evidence>
<evidence type="ECO:0000256" key="9">
    <source>
        <dbReference type="ARBA" id="ARBA00023002"/>
    </source>
</evidence>
<dbReference type="GO" id="GO:0005789">
    <property type="term" value="C:endoplasmic reticulum membrane"/>
    <property type="evidence" value="ECO:0007669"/>
    <property type="project" value="UniProtKB-SubCell"/>
</dbReference>
<dbReference type="InterPro" id="IPR001128">
    <property type="entry name" value="Cyt_P450"/>
</dbReference>
<comment type="subcellular location">
    <subcellularLocation>
        <location evidence="3">Endoplasmic reticulum membrane</location>
        <topology evidence="3">Peripheral membrane protein</topology>
    </subcellularLocation>
    <subcellularLocation>
        <location evidence="2">Microsome membrane</location>
        <topology evidence="2">Peripheral membrane protein</topology>
    </subcellularLocation>
</comment>
<evidence type="ECO:0000256" key="12">
    <source>
        <dbReference type="ARBA" id="ARBA00023136"/>
    </source>
</evidence>
<dbReference type="Proteomes" id="UP001497497">
    <property type="component" value="Unassembled WGS sequence"/>
</dbReference>
<evidence type="ECO:0000256" key="1">
    <source>
        <dbReference type="ARBA" id="ARBA00001971"/>
    </source>
</evidence>
<dbReference type="EMBL" id="MT655304">
    <property type="protein sequence ID" value="QNG40044.1"/>
    <property type="molecule type" value="mRNA"/>
</dbReference>
<dbReference type="GO" id="GO:0020037">
    <property type="term" value="F:heme binding"/>
    <property type="evidence" value="ECO:0007669"/>
    <property type="project" value="InterPro"/>
</dbReference>
<keyword evidence="18" id="KW-1185">Reference proteome</keyword>
<feature type="transmembrane region" description="Helical" evidence="15">
    <location>
        <begin position="12"/>
        <end position="29"/>
    </location>
</feature>
<keyword evidence="8" id="KW-0492">Microsome</keyword>
<name>A0A7G7LIE1_LYMST</name>